<reference evidence="10" key="1">
    <citation type="journal article" date="2011" name="PLoS Genet.">
        <title>The genome sequence of the leaf-cutter ant Atta cephalotes reveals insights into its obligate symbiotic lifestyle.</title>
        <authorList>
            <person name="Suen G."/>
            <person name="Teiling C."/>
            <person name="Li L."/>
            <person name="Holt C."/>
            <person name="Abouheif E."/>
            <person name="Bornberg-Bauer E."/>
            <person name="Bouffard P."/>
            <person name="Caldera E.J."/>
            <person name="Cash E."/>
            <person name="Cavanaugh A."/>
            <person name="Denas O."/>
            <person name="Elhaik E."/>
            <person name="Fave M.J."/>
            <person name="Gadau J."/>
            <person name="Gibson J.D."/>
            <person name="Graur D."/>
            <person name="Grubbs K.J."/>
            <person name="Hagen D.E."/>
            <person name="Harkins T.T."/>
            <person name="Helmkampf M."/>
            <person name="Hu H."/>
            <person name="Johnson B.R."/>
            <person name="Kim J."/>
            <person name="Marsh S.E."/>
            <person name="Moeller J.A."/>
            <person name="Munoz-Torres M.C."/>
            <person name="Murphy M.C."/>
            <person name="Naughton M.C."/>
            <person name="Nigam S."/>
            <person name="Overson R."/>
            <person name="Rajakumar R."/>
            <person name="Reese J.T."/>
            <person name="Scott J.J."/>
            <person name="Smith C.R."/>
            <person name="Tao S."/>
            <person name="Tsutsui N.D."/>
            <person name="Viljakainen L."/>
            <person name="Wissler L."/>
            <person name="Yandell M.D."/>
            <person name="Zimmer F."/>
            <person name="Taylor J."/>
            <person name="Slater S.C."/>
            <person name="Clifton S.W."/>
            <person name="Warren W.C."/>
            <person name="Elsik C.G."/>
            <person name="Smith C.D."/>
            <person name="Weinstock G.M."/>
            <person name="Gerardo N.M."/>
            <person name="Currie C.R."/>
        </authorList>
    </citation>
    <scope>NUCLEOTIDE SEQUENCE [LARGE SCALE GENOMIC DNA]</scope>
</reference>
<keyword evidence="4" id="KW-0375">Hydrogen ion transport</keyword>
<dbReference type="EMBL" id="ADTU01011211">
    <property type="status" value="NOT_ANNOTATED_CDS"/>
    <property type="molecule type" value="Genomic_DNA"/>
</dbReference>
<dbReference type="GO" id="GO:0046933">
    <property type="term" value="F:proton-transporting ATP synthase activity, rotational mechanism"/>
    <property type="evidence" value="ECO:0007669"/>
    <property type="project" value="InterPro"/>
</dbReference>
<dbReference type="GO" id="GO:0016020">
    <property type="term" value="C:membrane"/>
    <property type="evidence" value="ECO:0007669"/>
    <property type="project" value="UniProtKB-SubCell"/>
</dbReference>
<dbReference type="STRING" id="12957.A0A158NBL8"/>
<dbReference type="HAMAP" id="MF_01416">
    <property type="entry name" value="ATP_synth_delta_bact"/>
    <property type="match status" value="1"/>
</dbReference>
<organism evidence="9 10">
    <name type="scientific">Atta cephalotes</name>
    <name type="common">Leafcutter ant</name>
    <dbReference type="NCBI Taxonomy" id="12957"/>
    <lineage>
        <taxon>Eukaryota</taxon>
        <taxon>Metazoa</taxon>
        <taxon>Ecdysozoa</taxon>
        <taxon>Arthropoda</taxon>
        <taxon>Hexapoda</taxon>
        <taxon>Insecta</taxon>
        <taxon>Pterygota</taxon>
        <taxon>Neoptera</taxon>
        <taxon>Endopterygota</taxon>
        <taxon>Hymenoptera</taxon>
        <taxon>Apocrita</taxon>
        <taxon>Aculeata</taxon>
        <taxon>Formicoidea</taxon>
        <taxon>Formicidae</taxon>
        <taxon>Myrmicinae</taxon>
        <taxon>Atta</taxon>
    </lineage>
</organism>
<dbReference type="EnsemblMetazoa" id="XM_012199536.1">
    <property type="protein sequence ID" value="XP_012054926.1"/>
    <property type="gene ID" value="LOC105617999"/>
</dbReference>
<dbReference type="NCBIfam" id="TIGR01145">
    <property type="entry name" value="ATP_synt_delta"/>
    <property type="match status" value="1"/>
</dbReference>
<name>A0A158NBL8_ATTCE</name>
<reference evidence="9" key="2">
    <citation type="submission" date="2016-04" db="UniProtKB">
        <authorList>
            <consortium name="EnsemblMetazoa"/>
        </authorList>
    </citation>
    <scope>IDENTIFICATION</scope>
</reference>
<sequence length="211" mass="23254">MSVGRLIFSFQTRTFFTSTAVQQMVKPPVQVFGLEGRYATALFSAASKQKTLDVVEKDLISFQGLLKKDTALIDFIKNPSIKQKDKIEAFKVIGSKTGMNPATENLLALLTENGQLEKLNIIINLYKVLMAAKRGEVVCEVITASPLDADMKMKLESTLKRLLKKGETALLTTKVDPSIIGGMIISVGDKYIDMSIASKIKMYTDLIETPV</sequence>
<evidence type="ECO:0000256" key="2">
    <source>
        <dbReference type="ARBA" id="ARBA00007046"/>
    </source>
</evidence>
<dbReference type="FunCoup" id="A0A158NBL8">
    <property type="interactions" value="1394"/>
</dbReference>
<keyword evidence="6" id="KW-0472">Membrane</keyword>
<evidence type="ECO:0000313" key="10">
    <source>
        <dbReference type="Proteomes" id="UP000005205"/>
    </source>
</evidence>
<evidence type="ECO:0000313" key="9">
    <source>
        <dbReference type="EnsemblMetazoa" id="XP_012054926.1"/>
    </source>
</evidence>
<gene>
    <name evidence="9" type="primary">105617999</name>
</gene>
<keyword evidence="7" id="KW-0066">ATP synthesis</keyword>
<evidence type="ECO:0000256" key="5">
    <source>
        <dbReference type="ARBA" id="ARBA00023065"/>
    </source>
</evidence>
<dbReference type="PRINTS" id="PR00125">
    <property type="entry name" value="ATPASEDELTA"/>
</dbReference>
<dbReference type="OrthoDB" id="1262810at2759"/>
<evidence type="ECO:0000256" key="8">
    <source>
        <dbReference type="ARBA" id="ARBA00033369"/>
    </source>
</evidence>
<protein>
    <recommendedName>
        <fullName evidence="8">Oligomycin sensitivity conferral protein</fullName>
    </recommendedName>
</protein>
<comment type="subcellular location">
    <subcellularLocation>
        <location evidence="1">Membrane</location>
    </subcellularLocation>
</comment>
<keyword evidence="10" id="KW-1185">Reference proteome</keyword>
<keyword evidence="3" id="KW-0813">Transport</keyword>
<proteinExistence type="inferred from homology"/>
<keyword evidence="5" id="KW-0406">Ion transport</keyword>
<dbReference type="PANTHER" id="PTHR11910">
    <property type="entry name" value="ATP SYNTHASE DELTA CHAIN"/>
    <property type="match status" value="1"/>
</dbReference>
<dbReference type="SUPFAM" id="SSF47928">
    <property type="entry name" value="N-terminal domain of the delta subunit of the F1F0-ATP synthase"/>
    <property type="match status" value="1"/>
</dbReference>
<evidence type="ECO:0000256" key="3">
    <source>
        <dbReference type="ARBA" id="ARBA00022448"/>
    </source>
</evidence>
<comment type="similarity">
    <text evidence="2">Belongs to the ATPase delta chain family.</text>
</comment>
<evidence type="ECO:0000256" key="4">
    <source>
        <dbReference type="ARBA" id="ARBA00022781"/>
    </source>
</evidence>
<dbReference type="KEGG" id="acep:105617999"/>
<evidence type="ECO:0000256" key="6">
    <source>
        <dbReference type="ARBA" id="ARBA00023136"/>
    </source>
</evidence>
<accession>A0A158NBL8</accession>
<dbReference type="Proteomes" id="UP000005205">
    <property type="component" value="Unassembled WGS sequence"/>
</dbReference>
<dbReference type="AlphaFoldDB" id="A0A158NBL8"/>
<dbReference type="InterPro" id="IPR026015">
    <property type="entry name" value="ATP_synth_OSCP/delta_N_sf"/>
</dbReference>
<dbReference type="InterPro" id="IPR000711">
    <property type="entry name" value="ATPase_OSCP/dsu"/>
</dbReference>
<dbReference type="InParanoid" id="A0A158NBL8"/>
<dbReference type="Pfam" id="PF00213">
    <property type="entry name" value="OSCP"/>
    <property type="match status" value="1"/>
</dbReference>
<evidence type="ECO:0000256" key="7">
    <source>
        <dbReference type="ARBA" id="ARBA00023310"/>
    </source>
</evidence>
<dbReference type="Gene3D" id="1.10.520.20">
    <property type="entry name" value="N-terminal domain of the delta subunit of the F1F0-ATP synthase"/>
    <property type="match status" value="1"/>
</dbReference>
<evidence type="ECO:0000256" key="1">
    <source>
        <dbReference type="ARBA" id="ARBA00004370"/>
    </source>
</evidence>